<organism evidence="1 2">
    <name type="scientific">Marmota monax</name>
    <name type="common">Woodchuck</name>
    <dbReference type="NCBI Taxonomy" id="9995"/>
    <lineage>
        <taxon>Eukaryota</taxon>
        <taxon>Metazoa</taxon>
        <taxon>Chordata</taxon>
        <taxon>Craniata</taxon>
        <taxon>Vertebrata</taxon>
        <taxon>Euteleostomi</taxon>
        <taxon>Mammalia</taxon>
        <taxon>Eutheria</taxon>
        <taxon>Euarchontoglires</taxon>
        <taxon>Glires</taxon>
        <taxon>Rodentia</taxon>
        <taxon>Sciuromorpha</taxon>
        <taxon>Sciuridae</taxon>
        <taxon>Xerinae</taxon>
        <taxon>Marmotini</taxon>
        <taxon>Marmota</taxon>
    </lineage>
</organism>
<reference evidence="1" key="1">
    <citation type="submission" date="2019-04" db="EMBL/GenBank/DDBJ databases">
        <authorList>
            <person name="Alioto T."/>
            <person name="Alioto T."/>
        </authorList>
    </citation>
    <scope>NUCLEOTIDE SEQUENCE [LARGE SCALE GENOMIC DNA]</scope>
</reference>
<keyword evidence="2" id="KW-1185">Reference proteome</keyword>
<gene>
    <name evidence="1" type="ORF">MONAX_5E013474</name>
</gene>
<feature type="non-terminal residue" evidence="1">
    <location>
        <position position="1"/>
    </location>
</feature>
<accession>A0A5E4CEX3</accession>
<dbReference type="Proteomes" id="UP000335636">
    <property type="component" value="Unassembled WGS sequence"/>
</dbReference>
<sequence length="163" mass="17580">NCHSENMPLIWSRLPAGPPVDVGMRIDVASIDMVSEVNMHTHPVAPGFVFSTHTGYCGVPEETCSALFWEGRVTIAPADWLGRSLSFTLAGFPGEWRCGGHHLLATRQPALGPPDWWSASLLLARHHSHSPIRLLAQTHGDSTTVHTVVVSECCLPPSGSSTP</sequence>
<protein>
    <submittedName>
        <fullName evidence="1">Uncharacterized protein</fullName>
    </submittedName>
</protein>
<dbReference type="AlphaFoldDB" id="A0A5E4CEX3"/>
<evidence type="ECO:0000313" key="2">
    <source>
        <dbReference type="Proteomes" id="UP000335636"/>
    </source>
</evidence>
<feature type="non-terminal residue" evidence="1">
    <location>
        <position position="163"/>
    </location>
</feature>
<comment type="caution">
    <text evidence="1">The sequence shown here is derived from an EMBL/GenBank/DDBJ whole genome shotgun (WGS) entry which is preliminary data.</text>
</comment>
<dbReference type="EMBL" id="CABDUW010001184">
    <property type="protein sequence ID" value="VTJ79432.1"/>
    <property type="molecule type" value="Genomic_DNA"/>
</dbReference>
<name>A0A5E4CEX3_MARMO</name>
<evidence type="ECO:0000313" key="1">
    <source>
        <dbReference type="EMBL" id="VTJ79432.1"/>
    </source>
</evidence>
<proteinExistence type="predicted"/>